<protein>
    <submittedName>
        <fullName evidence="2">GAF domain-containing sensor histidine kinase</fullName>
    </submittedName>
</protein>
<keyword evidence="2" id="KW-0808">Transferase</keyword>
<dbReference type="Gene3D" id="1.10.287.130">
    <property type="match status" value="1"/>
</dbReference>
<comment type="caution">
    <text evidence="2">The sequence shown here is derived from an EMBL/GenBank/DDBJ whole genome shotgun (WGS) entry which is preliminary data.</text>
</comment>
<dbReference type="EMBL" id="BQXS01003486">
    <property type="protein sequence ID" value="GKT34391.1"/>
    <property type="molecule type" value="Genomic_DNA"/>
</dbReference>
<evidence type="ECO:0000313" key="3">
    <source>
        <dbReference type="Proteomes" id="UP001057375"/>
    </source>
</evidence>
<feature type="non-terminal residue" evidence="2">
    <location>
        <position position="118"/>
    </location>
</feature>
<keyword evidence="1" id="KW-0175">Coiled coil</keyword>
<evidence type="ECO:0000256" key="1">
    <source>
        <dbReference type="SAM" id="Coils"/>
    </source>
</evidence>
<keyword evidence="3" id="KW-1185">Reference proteome</keyword>
<feature type="coiled-coil region" evidence="1">
    <location>
        <begin position="2"/>
        <end position="32"/>
    </location>
</feature>
<organism evidence="2 3">
    <name type="scientific">Aduncisulcus paluster</name>
    <dbReference type="NCBI Taxonomy" id="2918883"/>
    <lineage>
        <taxon>Eukaryota</taxon>
        <taxon>Metamonada</taxon>
        <taxon>Carpediemonas-like organisms</taxon>
        <taxon>Aduncisulcus</taxon>
    </lineage>
</organism>
<reference evidence="2" key="1">
    <citation type="submission" date="2022-03" db="EMBL/GenBank/DDBJ databases">
        <title>Draft genome sequence of Aduncisulcus paluster, a free-living microaerophilic Fornicata.</title>
        <authorList>
            <person name="Yuyama I."/>
            <person name="Kume K."/>
            <person name="Tamura T."/>
            <person name="Inagaki Y."/>
            <person name="Hashimoto T."/>
        </authorList>
    </citation>
    <scope>NUCLEOTIDE SEQUENCE</scope>
    <source>
        <strain evidence="2">NY0171</strain>
    </source>
</reference>
<dbReference type="GO" id="GO:0016301">
    <property type="term" value="F:kinase activity"/>
    <property type="evidence" value="ECO:0007669"/>
    <property type="project" value="UniProtKB-KW"/>
</dbReference>
<gene>
    <name evidence="2" type="ORF">ADUPG1_002811</name>
</gene>
<proteinExistence type="predicted"/>
<name>A0ABQ5KPJ0_9EUKA</name>
<accession>A0ABQ5KPJ0</accession>
<evidence type="ECO:0000313" key="2">
    <source>
        <dbReference type="EMBL" id="GKT34391.1"/>
    </source>
</evidence>
<sequence length="118" mass="13255">MIRAKSEVQDELESMNQNLEELVEERTLALQKQIEDSKTLQEKLIQKEKMAIVGELVPGFAHDINTPVGVAVTANSFVKRKISKVKDQIESGSLKKSAIEMCLSELEESTNIIEKNLQ</sequence>
<keyword evidence="2" id="KW-0418">Kinase</keyword>
<dbReference type="Proteomes" id="UP001057375">
    <property type="component" value="Unassembled WGS sequence"/>
</dbReference>